<evidence type="ECO:0000256" key="5">
    <source>
        <dbReference type="ARBA" id="ARBA00018201"/>
    </source>
</evidence>
<reference evidence="24" key="2">
    <citation type="submission" date="2020-05" db="UniProtKB">
        <authorList>
            <consortium name="EnsemblMetazoa"/>
        </authorList>
    </citation>
    <scope>IDENTIFICATION</scope>
    <source>
        <strain evidence="24">MINIMUS1</strain>
    </source>
</reference>
<dbReference type="Pfam" id="PF14604">
    <property type="entry name" value="SH3_9"/>
    <property type="match status" value="1"/>
</dbReference>
<evidence type="ECO:0000256" key="13">
    <source>
        <dbReference type="ARBA" id="ARBA00023034"/>
    </source>
</evidence>
<evidence type="ECO:0000256" key="7">
    <source>
        <dbReference type="ARBA" id="ARBA00022606"/>
    </source>
</evidence>
<dbReference type="CDD" id="cd11300">
    <property type="entry name" value="Fut8_like"/>
    <property type="match status" value="1"/>
</dbReference>
<dbReference type="InterPro" id="IPR001452">
    <property type="entry name" value="SH3_domain"/>
</dbReference>
<evidence type="ECO:0000256" key="18">
    <source>
        <dbReference type="ARBA" id="ARBA00032208"/>
    </source>
</evidence>
<dbReference type="GO" id="GO:0032580">
    <property type="term" value="C:Golgi cisterna membrane"/>
    <property type="evidence" value="ECO:0007669"/>
    <property type="project" value="UniProtKB-SubCell"/>
</dbReference>
<reference evidence="25" key="1">
    <citation type="submission" date="2013-03" db="EMBL/GenBank/DDBJ databases">
        <title>The Genome Sequence of Anopheles minimus MINIMUS1.</title>
        <authorList>
            <consortium name="The Broad Institute Genomics Platform"/>
            <person name="Neafsey D.E."/>
            <person name="Walton C."/>
            <person name="Walker B."/>
            <person name="Young S.K."/>
            <person name="Zeng Q."/>
            <person name="Gargeya S."/>
            <person name="Fitzgerald M."/>
            <person name="Haas B."/>
            <person name="Abouelleil A."/>
            <person name="Allen A.W."/>
            <person name="Alvarado L."/>
            <person name="Arachchi H.M."/>
            <person name="Berlin A.M."/>
            <person name="Chapman S.B."/>
            <person name="Gainer-Dewar J."/>
            <person name="Goldberg J."/>
            <person name="Griggs A."/>
            <person name="Gujja S."/>
            <person name="Hansen M."/>
            <person name="Howarth C."/>
            <person name="Imamovic A."/>
            <person name="Ireland A."/>
            <person name="Larimer J."/>
            <person name="McCowan C."/>
            <person name="Murphy C."/>
            <person name="Pearson M."/>
            <person name="Poon T.W."/>
            <person name="Priest M."/>
            <person name="Roberts A."/>
            <person name="Saif S."/>
            <person name="Shea T."/>
            <person name="Sisk P."/>
            <person name="Sykes S."/>
            <person name="Wortman J."/>
            <person name="Nusbaum C."/>
            <person name="Birren B."/>
        </authorList>
    </citation>
    <scope>NUCLEOTIDE SEQUENCE [LARGE SCALE GENOMIC DNA]</scope>
    <source>
        <strain evidence="25">MINIMUS1</strain>
    </source>
</reference>
<evidence type="ECO:0000259" key="22">
    <source>
        <dbReference type="PROSITE" id="PS50002"/>
    </source>
</evidence>
<evidence type="ECO:0000256" key="15">
    <source>
        <dbReference type="ARBA" id="ARBA00023157"/>
    </source>
</evidence>
<feature type="domain" description="GT23" evidence="23">
    <location>
        <begin position="688"/>
        <end position="972"/>
    </location>
</feature>
<evidence type="ECO:0000256" key="14">
    <source>
        <dbReference type="ARBA" id="ARBA00023136"/>
    </source>
</evidence>
<dbReference type="Pfam" id="PF02752">
    <property type="entry name" value="Arrestin_C"/>
    <property type="match status" value="1"/>
</dbReference>
<dbReference type="FunFam" id="3.40.50.11350:FF:000001">
    <property type="entry name" value="Alpha-(1,6)-fucosyltransferase"/>
    <property type="match status" value="1"/>
</dbReference>
<evidence type="ECO:0000256" key="6">
    <source>
        <dbReference type="ARBA" id="ARBA00022443"/>
    </source>
</evidence>
<dbReference type="SMART" id="SM01017">
    <property type="entry name" value="Arrestin_C"/>
    <property type="match status" value="1"/>
</dbReference>
<keyword evidence="7" id="KW-0716">Sensory transduction</keyword>
<keyword evidence="25" id="KW-1185">Reference proteome</keyword>
<dbReference type="PANTHER" id="PTHR13132">
    <property type="entry name" value="ALPHA- 1,6 -FUCOSYLTRANSFERASE"/>
    <property type="match status" value="1"/>
</dbReference>
<name>A0A182VQX6_9DIPT</name>
<dbReference type="InterPro" id="IPR014756">
    <property type="entry name" value="Ig_E-set"/>
</dbReference>
<dbReference type="Gene3D" id="1.10.287.1060">
    <property type="entry name" value="ESAT-6-like"/>
    <property type="match status" value="1"/>
</dbReference>
<dbReference type="InterPro" id="IPR027350">
    <property type="entry name" value="GT23_dom"/>
</dbReference>
<comment type="catalytic activity">
    <reaction evidence="19">
        <text>N(4)-{beta-D-GlcNAc-(1-&gt;2)-alpha-D-Man-(1-&gt;3)-[beta-D-GlcNAc-(1-&gt;2)-alpha-D-Man-(1-&gt;6)]-beta-D-Man-(1-&gt;4)-beta-D-GlcNAc-(1-&gt;4)-beta-D-GlcNAc}-L-asparaginyl-[protein] + GDP-beta-L-fucose = an N(4)-{beta-D-GlcNAc-(1-&gt;2)-alpha-D-Man-(1-&gt;3)-[beta-D-GlcNAc-(1-&gt;2)-alpha-D-Man-(1-&gt;6)]-beta-D-Man-(1-&gt;4)-beta-D-GlcNAc-(1-&gt;4)-[alpha-L-Fuc-(1-&gt;6)]-beta-D-GlcNAc}-L-asparaginyl-[protein] + GDP + H(+)</text>
        <dbReference type="Rhea" id="RHEA:12985"/>
        <dbReference type="Rhea" id="RHEA-COMP:13526"/>
        <dbReference type="Rhea" id="RHEA-COMP:13532"/>
        <dbReference type="ChEBI" id="CHEBI:15378"/>
        <dbReference type="ChEBI" id="CHEBI:57273"/>
        <dbReference type="ChEBI" id="CHEBI:58189"/>
        <dbReference type="ChEBI" id="CHEBI:60651"/>
        <dbReference type="ChEBI" id="CHEBI:137207"/>
        <dbReference type="EC" id="2.4.1.68"/>
    </reaction>
</comment>
<feature type="domain" description="SH3" evidence="22">
    <location>
        <begin position="981"/>
        <end position="1042"/>
    </location>
</feature>
<dbReference type="AlphaFoldDB" id="A0A182VQX6"/>
<dbReference type="Proteomes" id="UP000075920">
    <property type="component" value="Unassembled WGS sequence"/>
</dbReference>
<comment type="pathway">
    <text evidence="2">Protein modification; protein glycosylation.</text>
</comment>
<evidence type="ECO:0000256" key="8">
    <source>
        <dbReference type="ARBA" id="ARBA00022676"/>
    </source>
</evidence>
<dbReference type="InterPro" id="IPR035653">
    <property type="entry name" value="Fut8_SH3"/>
</dbReference>
<evidence type="ECO:0000256" key="3">
    <source>
        <dbReference type="ARBA" id="ARBA00005298"/>
    </source>
</evidence>
<comment type="subcellular location">
    <subcellularLocation>
        <location evidence="1">Golgi apparatus</location>
        <location evidence="1">Golgi stack membrane</location>
        <topology evidence="1">Single-pass type II membrane protein</topology>
    </subcellularLocation>
</comment>
<evidence type="ECO:0000256" key="20">
    <source>
        <dbReference type="PROSITE-ProRule" id="PRU00192"/>
    </source>
</evidence>
<feature type="region of interest" description="Important for donor substrate binding" evidence="21">
    <location>
        <begin position="844"/>
        <end position="845"/>
    </location>
</feature>
<dbReference type="PROSITE" id="PS51659">
    <property type="entry name" value="GT23"/>
    <property type="match status" value="1"/>
</dbReference>
<dbReference type="PROSITE" id="PS50007">
    <property type="entry name" value="PIPLC_X_DOMAIN"/>
    <property type="match status" value="1"/>
</dbReference>
<dbReference type="Gene3D" id="3.40.50.11350">
    <property type="match status" value="1"/>
</dbReference>
<keyword evidence="13" id="KW-0333">Golgi apparatus</keyword>
<dbReference type="InterPro" id="IPR045573">
    <property type="entry name" value="Fut8_N_cat"/>
</dbReference>
<dbReference type="FunFam" id="2.30.30.40:FF:000070">
    <property type="entry name" value="Alpha-(1,6)-fucosyltransferase"/>
    <property type="match status" value="1"/>
</dbReference>
<keyword evidence="11" id="KW-0735">Signal-anchor</keyword>
<dbReference type="SUPFAM" id="SSF50044">
    <property type="entry name" value="SH3-domain"/>
    <property type="match status" value="1"/>
</dbReference>
<dbReference type="InterPro" id="IPR014752">
    <property type="entry name" value="Arrestin-like_C"/>
</dbReference>
<evidence type="ECO:0000256" key="9">
    <source>
        <dbReference type="ARBA" id="ARBA00022679"/>
    </source>
</evidence>
<keyword evidence="10" id="KW-0812">Transmembrane</keyword>
<keyword evidence="6 20" id="KW-0728">SH3 domain</keyword>
<evidence type="ECO:0000256" key="12">
    <source>
        <dbReference type="ARBA" id="ARBA00022989"/>
    </source>
</evidence>
<dbReference type="CDD" id="cd11792">
    <property type="entry name" value="SH3_Fut8"/>
    <property type="match status" value="1"/>
</dbReference>
<evidence type="ECO:0000256" key="16">
    <source>
        <dbReference type="ARBA" id="ARBA00030434"/>
    </source>
</evidence>
<evidence type="ECO:0000313" key="24">
    <source>
        <dbReference type="EnsemblMetazoa" id="AMIN000458-PA"/>
    </source>
</evidence>
<proteinExistence type="inferred from homology"/>
<dbReference type="STRING" id="112268.A0A182VQX6"/>
<dbReference type="EC" id="2.4.1.68" evidence="4"/>
<evidence type="ECO:0000256" key="19">
    <source>
        <dbReference type="ARBA" id="ARBA00093238"/>
    </source>
</evidence>
<evidence type="ECO:0000256" key="4">
    <source>
        <dbReference type="ARBA" id="ARBA00012660"/>
    </source>
</evidence>
<accession>A0A182VQX6</accession>
<dbReference type="GO" id="GO:0006487">
    <property type="term" value="P:protein N-linked glycosylation"/>
    <property type="evidence" value="ECO:0007669"/>
    <property type="project" value="TreeGrafter"/>
</dbReference>
<dbReference type="VEuPathDB" id="VectorBase:AMIN000458"/>
<evidence type="ECO:0000256" key="11">
    <source>
        <dbReference type="ARBA" id="ARBA00022968"/>
    </source>
</evidence>
<dbReference type="Gene3D" id="2.30.30.40">
    <property type="entry name" value="SH3 Domains"/>
    <property type="match status" value="1"/>
</dbReference>
<dbReference type="GO" id="GO:0008424">
    <property type="term" value="F:glycoprotein 6-alpha-L-fucosyltransferase activity"/>
    <property type="evidence" value="ECO:0007669"/>
    <property type="project" value="UniProtKB-EC"/>
</dbReference>
<dbReference type="EnsemblMetazoa" id="AMIN000458-RA">
    <property type="protein sequence ID" value="AMIN000458-PA"/>
    <property type="gene ID" value="AMIN000458"/>
</dbReference>
<evidence type="ECO:0000256" key="1">
    <source>
        <dbReference type="ARBA" id="ARBA00004447"/>
    </source>
</evidence>
<keyword evidence="12" id="KW-1133">Transmembrane helix</keyword>
<dbReference type="Pfam" id="PF00339">
    <property type="entry name" value="Arrestin_N"/>
    <property type="match status" value="1"/>
</dbReference>
<dbReference type="PANTHER" id="PTHR13132:SF29">
    <property type="entry name" value="ALPHA-(1,6)-FUCOSYLTRANSFERASE"/>
    <property type="match status" value="1"/>
</dbReference>
<keyword evidence="14" id="KW-0472">Membrane</keyword>
<dbReference type="SUPFAM" id="SSF81296">
    <property type="entry name" value="E set domains"/>
    <property type="match status" value="2"/>
</dbReference>
<evidence type="ECO:0000259" key="23">
    <source>
        <dbReference type="PROSITE" id="PS51659"/>
    </source>
</evidence>
<evidence type="ECO:0000256" key="21">
    <source>
        <dbReference type="PROSITE-ProRule" id="PRU00992"/>
    </source>
</evidence>
<protein>
    <recommendedName>
        <fullName evidence="5">Alpha-(1,6)-fucosyltransferase</fullName>
        <ecNumber evidence="4">2.4.1.68</ecNumber>
    </recommendedName>
    <alternativeName>
        <fullName evidence="16">GDP-L-Fuc:N-acetyl-beta-D-glucosaminide alpha1,6-fucosyltransferase</fullName>
    </alternativeName>
    <alternativeName>
        <fullName evidence="18">GDP-fucose--glycoprotein fucosyltransferase</fullName>
    </alternativeName>
    <alternativeName>
        <fullName evidence="17">Glycoprotein 6-alpha-L-fucosyltransferase</fullName>
    </alternativeName>
</protein>
<keyword evidence="8 21" id="KW-0328">Glycosyltransferase</keyword>
<dbReference type="Gene3D" id="2.60.40.640">
    <property type="match status" value="2"/>
</dbReference>
<dbReference type="Pfam" id="PF19745">
    <property type="entry name" value="FUT8_N_cat"/>
    <property type="match status" value="1"/>
</dbReference>
<evidence type="ECO:0000256" key="10">
    <source>
        <dbReference type="ARBA" id="ARBA00022692"/>
    </source>
</evidence>
<organism evidence="24 25">
    <name type="scientific">Anopheles minimus</name>
    <dbReference type="NCBI Taxonomy" id="112268"/>
    <lineage>
        <taxon>Eukaryota</taxon>
        <taxon>Metazoa</taxon>
        <taxon>Ecdysozoa</taxon>
        <taxon>Arthropoda</taxon>
        <taxon>Hexapoda</taxon>
        <taxon>Insecta</taxon>
        <taxon>Pterygota</taxon>
        <taxon>Neoptera</taxon>
        <taxon>Endopterygota</taxon>
        <taxon>Diptera</taxon>
        <taxon>Nematocera</taxon>
        <taxon>Culicoidea</taxon>
        <taxon>Culicidae</taxon>
        <taxon>Anophelinae</taxon>
        <taxon>Anopheles</taxon>
    </lineage>
</organism>
<evidence type="ECO:0000256" key="2">
    <source>
        <dbReference type="ARBA" id="ARBA00004922"/>
    </source>
</evidence>
<evidence type="ECO:0000313" key="25">
    <source>
        <dbReference type="Proteomes" id="UP000075920"/>
    </source>
</evidence>
<dbReference type="InterPro" id="IPR011022">
    <property type="entry name" value="Arrestin_C-like"/>
</dbReference>
<dbReference type="InterPro" id="IPR036028">
    <property type="entry name" value="SH3-like_dom_sf"/>
</dbReference>
<comment type="similarity">
    <text evidence="3">Belongs to the arrestin family.</text>
</comment>
<comment type="similarity">
    <text evidence="21">Belongs to the glycosyltransferase 23 family.</text>
</comment>
<sequence length="1053" mass="117992">MKVHCDIRFINSTHGTYLSGQQVTGQVQIKLTEPKKFNGAKISNVKWTQKRGQGRQRRTVYYTAKRDHLSSMKVLVGSPAGGNPAELPAGEHIYEFACELPSHLPTSFEGSYGHCRYTAQVVMDRPWKFNLTYKVGFTVIQPRDLNMQSPSIRLPSRMEDARVFCCGFWRTKPLFVRVTIPCTGYVPGQAIPLTIDLNNQSSRIIEGVNMKLLQEITYRAEYPASKTRREVHTIVKHIGDGVGSEALIQYKQRLVVPTVIPTCGDLNIISVAYRLHITVRVAGCGSDPVLEIPLIIGTTPLTLQQPATVAIPPVTTDAAVVTGESSGFNFGTVPAQLPSASGLVRENTLPPEYLPPPTYEEAMNGAAVVITDDSDTNAIGTKPYVPLYPSYNFTGIQRLKKNSPKCLASAVEMIANAPADAAMDNLAPRIASVPVLAVDARKNPVDAVASKVECRVPSETGKTKVTFQQTMIVRQLMGLNPWARVLVPFLFVWVLFVLIFYSKLNTSASSSTSTDGDDSLKRLERAVQQLERSKQIDQELRMLVDEYMTDAGASADRKQHFIDELGSKLEQDDNAGWFAVGRPRNGPSLEYERLRRRVDTNTQELWNYFQSEVTKVQKQAQRSAPELVKPLNAFLSMAAEHKRSLLTDIDRMRSVDGYEAWRHRESADLSDLVQRRLTRLQNPENCSTARKLLCRLNKGCGYGCQLHHVVYCFIMAYATERTLILKSKGWRYHKAGWEEVFQPISDTCLDSNGASHASWPGQTNTQVLTLPIIDSLNPRPPYLPLAIPADLAPRLMKLHGDPIVWWIGQFLKYLLKPTGETQQMLENGIERLGFKKPIVGVHVRRTDKVGTEAAFHGIEEYMTAVDEYYDQLELKEKIDKRRVFVASDDPKVIEETKTKYPQYEVIGDPNVAKMAAVSTRYTDSSLNGIILDIHLLSLSDYLVCTFSSQVCRVAYEIMQSMYPDASGRFRSLDDIYYYGGQNSHNREVVLPHNPNSHDEIQVRAGDLVGVAGNHWNGYSKGKNLRTNQVGLFPSFKVNDKIEIVELPKYPDVK</sequence>
<dbReference type="PROSITE" id="PS50002">
    <property type="entry name" value="SH3"/>
    <property type="match status" value="1"/>
</dbReference>
<dbReference type="InterPro" id="IPR011021">
    <property type="entry name" value="Arrestin-like_N"/>
</dbReference>
<keyword evidence="15" id="KW-1015">Disulfide bond</keyword>
<evidence type="ECO:0000256" key="17">
    <source>
        <dbReference type="ARBA" id="ARBA00030648"/>
    </source>
</evidence>
<keyword evidence="9 21" id="KW-0808">Transferase</keyword>